<dbReference type="EMBL" id="NEDP02004871">
    <property type="protein sequence ID" value="OWF44158.1"/>
    <property type="molecule type" value="Genomic_DNA"/>
</dbReference>
<sequence length="679" mass="77579">MSDQGELYEKSWILYYILDRYIGSRETVAVRRKLVVVGDLLRDAPDRNVEHFTTGSRAEGLHLFGSDLDTMLIDKNVIVICPKQELSITLDSDVSVLVMRDANCRPGYVNLKRQPLGQIASSYLQQSIVAVGDAELISSEMYKRSHAKRISSMISSNIKVHGPAVNVKDEYSHGPVEFDTVISFPCNNWPLVANEWVSRPRLHNWPDKALINQIAQSGCHLVPVGYKMSSGQFLQWRISFATAERKLIHSLTHVQCLVYGLLKYFLKQISGMLEQMLDEADILSSYIIKTVIFYAVESTPESIWQEKHTFLCFKICLKILINWVNAAHCPNYFIRTNNMFFGKIHGQNQRKLLDFLTDLHDMNWECLSVGTFIQPTIGERIRSVREGELEYVLPQPTRSERQCDMEIINIAFSLTQSFDELPLSLKLLSGSTSDLDEFLGYFATVQALSNTGMKIFGEHVTARGNKEKYKSLRKCKNLLIPSSTVSTSPGLLRLATYYHQTGNYKKTLDICNHMISSPEIDLDIPSCTDIDRYEKLFCGHGYNLLRKCKAFMSDINFSKTVLPFCPSQLHQEIMTTVDKLSVDIPPLPYAVFLAFLCYHELGDNSMCDRTLIHLRDVTCDRNKGGGENWIVYNLLGICYEMVGDTLMALKEYRQSRDVRQFNQGQNTVEERIERLQHLQ</sequence>
<gene>
    <name evidence="4" type="ORF">KP79_PYT23256</name>
</gene>
<dbReference type="Proteomes" id="UP000242188">
    <property type="component" value="Unassembled WGS sequence"/>
</dbReference>
<dbReference type="Pfam" id="PF20266">
    <property type="entry name" value="Mab-21_C"/>
    <property type="match status" value="1"/>
</dbReference>
<dbReference type="PANTHER" id="PTHR10656">
    <property type="entry name" value="CELL FATE DETERMINING PROTEIN MAB21-RELATED"/>
    <property type="match status" value="1"/>
</dbReference>
<dbReference type="InterPro" id="IPR046903">
    <property type="entry name" value="Mab-21-like_nuc_Trfase"/>
</dbReference>
<feature type="domain" description="Mab-21-like nucleotidyltransferase" evidence="2">
    <location>
        <begin position="156"/>
        <end position="249"/>
    </location>
</feature>
<organism evidence="4 5">
    <name type="scientific">Mizuhopecten yessoensis</name>
    <name type="common">Japanese scallop</name>
    <name type="synonym">Patinopecten yessoensis</name>
    <dbReference type="NCBI Taxonomy" id="6573"/>
    <lineage>
        <taxon>Eukaryota</taxon>
        <taxon>Metazoa</taxon>
        <taxon>Spiralia</taxon>
        <taxon>Lophotrochozoa</taxon>
        <taxon>Mollusca</taxon>
        <taxon>Bivalvia</taxon>
        <taxon>Autobranchia</taxon>
        <taxon>Pteriomorphia</taxon>
        <taxon>Pectinida</taxon>
        <taxon>Pectinoidea</taxon>
        <taxon>Pectinidae</taxon>
        <taxon>Mizuhopecten</taxon>
    </lineage>
</organism>
<evidence type="ECO:0000256" key="1">
    <source>
        <dbReference type="ARBA" id="ARBA00008307"/>
    </source>
</evidence>
<comment type="similarity">
    <text evidence="1">Belongs to the mab-21 family.</text>
</comment>
<dbReference type="OrthoDB" id="10049771at2759"/>
<dbReference type="Gene3D" id="1.10.1410.40">
    <property type="match status" value="1"/>
</dbReference>
<dbReference type="AlphaFoldDB" id="A0A210Q609"/>
<keyword evidence="5" id="KW-1185">Reference proteome</keyword>
<evidence type="ECO:0000259" key="3">
    <source>
        <dbReference type="Pfam" id="PF20266"/>
    </source>
</evidence>
<feature type="domain" description="Mab-21-like HhH/H2TH-like" evidence="3">
    <location>
        <begin position="261"/>
        <end position="349"/>
    </location>
</feature>
<comment type="caution">
    <text evidence="4">The sequence shown here is derived from an EMBL/GenBank/DDBJ whole genome shotgun (WGS) entry which is preliminary data.</text>
</comment>
<evidence type="ECO:0000313" key="4">
    <source>
        <dbReference type="EMBL" id="OWF44158.1"/>
    </source>
</evidence>
<accession>A0A210Q609</accession>
<dbReference type="InterPro" id="IPR046906">
    <property type="entry name" value="Mab-21_HhH/H2TH-like"/>
</dbReference>
<dbReference type="InterPro" id="IPR024810">
    <property type="entry name" value="MAB21L/cGLR"/>
</dbReference>
<dbReference type="SMART" id="SM01265">
    <property type="entry name" value="Mab-21"/>
    <property type="match status" value="1"/>
</dbReference>
<evidence type="ECO:0000313" key="5">
    <source>
        <dbReference type="Proteomes" id="UP000242188"/>
    </source>
</evidence>
<name>A0A210Q609_MIZYE</name>
<evidence type="ECO:0000259" key="2">
    <source>
        <dbReference type="Pfam" id="PF03281"/>
    </source>
</evidence>
<proteinExistence type="inferred from homology"/>
<dbReference type="PANTHER" id="PTHR10656:SF69">
    <property type="entry name" value="MAB-21-LIKE HHH_H2TH-LIKE DOMAIN-CONTAINING PROTEIN"/>
    <property type="match status" value="1"/>
</dbReference>
<reference evidence="4 5" key="1">
    <citation type="journal article" date="2017" name="Nat. Ecol. Evol.">
        <title>Scallop genome provides insights into evolution of bilaterian karyotype and development.</title>
        <authorList>
            <person name="Wang S."/>
            <person name="Zhang J."/>
            <person name="Jiao W."/>
            <person name="Li J."/>
            <person name="Xun X."/>
            <person name="Sun Y."/>
            <person name="Guo X."/>
            <person name="Huan P."/>
            <person name="Dong B."/>
            <person name="Zhang L."/>
            <person name="Hu X."/>
            <person name="Sun X."/>
            <person name="Wang J."/>
            <person name="Zhao C."/>
            <person name="Wang Y."/>
            <person name="Wang D."/>
            <person name="Huang X."/>
            <person name="Wang R."/>
            <person name="Lv J."/>
            <person name="Li Y."/>
            <person name="Zhang Z."/>
            <person name="Liu B."/>
            <person name="Lu W."/>
            <person name="Hui Y."/>
            <person name="Liang J."/>
            <person name="Zhou Z."/>
            <person name="Hou R."/>
            <person name="Li X."/>
            <person name="Liu Y."/>
            <person name="Li H."/>
            <person name="Ning X."/>
            <person name="Lin Y."/>
            <person name="Zhao L."/>
            <person name="Xing Q."/>
            <person name="Dou J."/>
            <person name="Li Y."/>
            <person name="Mao J."/>
            <person name="Guo H."/>
            <person name="Dou H."/>
            <person name="Li T."/>
            <person name="Mu C."/>
            <person name="Jiang W."/>
            <person name="Fu Q."/>
            <person name="Fu X."/>
            <person name="Miao Y."/>
            <person name="Liu J."/>
            <person name="Yu Q."/>
            <person name="Li R."/>
            <person name="Liao H."/>
            <person name="Li X."/>
            <person name="Kong Y."/>
            <person name="Jiang Z."/>
            <person name="Chourrout D."/>
            <person name="Li R."/>
            <person name="Bao Z."/>
        </authorList>
    </citation>
    <scope>NUCLEOTIDE SEQUENCE [LARGE SCALE GENOMIC DNA]</scope>
    <source>
        <strain evidence="4 5">PY_sf001</strain>
    </source>
</reference>
<protein>
    <submittedName>
        <fullName evidence="4">Cyclic GMP-AMP synthase</fullName>
    </submittedName>
</protein>
<dbReference type="Pfam" id="PF03281">
    <property type="entry name" value="Mab-21"/>
    <property type="match status" value="1"/>
</dbReference>